<dbReference type="EMBL" id="JAPFFJ010000013">
    <property type="protein sequence ID" value="KAJ6412837.1"/>
    <property type="molecule type" value="Genomic_DNA"/>
</dbReference>
<keyword evidence="2" id="KW-1185">Reference proteome</keyword>
<reference evidence="1 2" key="1">
    <citation type="journal article" date="2023" name="Int. J. Mol. Sci.">
        <title>De Novo Assembly and Annotation of 11 Diverse Shrub Willow (Salix) Genomes Reveals Novel Gene Organization in Sex-Linked Regions.</title>
        <authorList>
            <person name="Hyden B."/>
            <person name="Feng K."/>
            <person name="Yates T.B."/>
            <person name="Jawdy S."/>
            <person name="Cereghino C."/>
            <person name="Smart L.B."/>
            <person name="Muchero W."/>
        </authorList>
    </citation>
    <scope>NUCLEOTIDE SEQUENCE [LARGE SCALE GENOMIC DNA]</scope>
    <source>
        <tissue evidence="1">Shoot tip</tissue>
    </source>
</reference>
<accession>A0AAD6JYJ5</accession>
<protein>
    <submittedName>
        <fullName evidence="1">Uncharacterized protein</fullName>
    </submittedName>
</protein>
<name>A0AAD6JYJ5_9ROSI</name>
<proteinExistence type="predicted"/>
<sequence length="107" mass="12265">MSRSSRRMILKKSGTGWWLVDGAGRSSSPLLNTLAGIQWKVQLCSSSRPKLRKVKTRLSNWHRHHRSDIKGRVAKAKEIWDEAQTMVDRAPHSVTAKNKEREAAKQY</sequence>
<organism evidence="1 2">
    <name type="scientific">Salix udensis</name>
    <dbReference type="NCBI Taxonomy" id="889485"/>
    <lineage>
        <taxon>Eukaryota</taxon>
        <taxon>Viridiplantae</taxon>
        <taxon>Streptophyta</taxon>
        <taxon>Embryophyta</taxon>
        <taxon>Tracheophyta</taxon>
        <taxon>Spermatophyta</taxon>
        <taxon>Magnoliopsida</taxon>
        <taxon>eudicotyledons</taxon>
        <taxon>Gunneridae</taxon>
        <taxon>Pentapetalae</taxon>
        <taxon>rosids</taxon>
        <taxon>fabids</taxon>
        <taxon>Malpighiales</taxon>
        <taxon>Salicaceae</taxon>
        <taxon>Saliceae</taxon>
        <taxon>Salix</taxon>
    </lineage>
</organism>
<gene>
    <name evidence="1" type="ORF">OIU84_005815</name>
</gene>
<dbReference type="AlphaFoldDB" id="A0AAD6JYJ5"/>
<comment type="caution">
    <text evidence="1">The sequence shown here is derived from an EMBL/GenBank/DDBJ whole genome shotgun (WGS) entry which is preliminary data.</text>
</comment>
<dbReference type="Proteomes" id="UP001162972">
    <property type="component" value="Chromosome 5"/>
</dbReference>
<evidence type="ECO:0000313" key="2">
    <source>
        <dbReference type="Proteomes" id="UP001162972"/>
    </source>
</evidence>
<evidence type="ECO:0000313" key="1">
    <source>
        <dbReference type="EMBL" id="KAJ6412837.1"/>
    </source>
</evidence>